<comment type="caution">
    <text evidence="1">The sequence shown here is derived from an EMBL/GenBank/DDBJ whole genome shotgun (WGS) entry which is preliminary data.</text>
</comment>
<name>A0A259TV72_9BACT</name>
<dbReference type="Proteomes" id="UP000216446">
    <property type="component" value="Unassembled WGS sequence"/>
</dbReference>
<dbReference type="InterPro" id="IPR006597">
    <property type="entry name" value="Sel1-like"/>
</dbReference>
<gene>
    <name evidence="1" type="ORF">BSZ36_00780</name>
</gene>
<dbReference type="PROSITE" id="PS51257">
    <property type="entry name" value="PROKAR_LIPOPROTEIN"/>
    <property type="match status" value="1"/>
</dbReference>
<dbReference type="AlphaFoldDB" id="A0A259TV72"/>
<dbReference type="InterPro" id="IPR011990">
    <property type="entry name" value="TPR-like_helical_dom_sf"/>
</dbReference>
<evidence type="ECO:0000313" key="1">
    <source>
        <dbReference type="EMBL" id="OZC01643.1"/>
    </source>
</evidence>
<evidence type="ECO:0008006" key="3">
    <source>
        <dbReference type="Google" id="ProtNLM"/>
    </source>
</evidence>
<dbReference type="OrthoDB" id="1045962at2"/>
<reference evidence="1 2" key="1">
    <citation type="submission" date="2016-11" db="EMBL/GenBank/DDBJ databases">
        <title>Study of marine rhodopsin-containing bacteria.</title>
        <authorList>
            <person name="Yoshizawa S."/>
            <person name="Kumagai Y."/>
            <person name="Kogure K."/>
        </authorList>
    </citation>
    <scope>NUCLEOTIDE SEQUENCE [LARGE SCALE GENOMIC DNA]</scope>
    <source>
        <strain evidence="1 2">SG-29</strain>
    </source>
</reference>
<organism evidence="1 2">
    <name type="scientific">Rubricoccus marinus</name>
    <dbReference type="NCBI Taxonomy" id="716817"/>
    <lineage>
        <taxon>Bacteria</taxon>
        <taxon>Pseudomonadati</taxon>
        <taxon>Rhodothermota</taxon>
        <taxon>Rhodothermia</taxon>
        <taxon>Rhodothermales</taxon>
        <taxon>Rubricoccaceae</taxon>
        <taxon>Rubricoccus</taxon>
    </lineage>
</organism>
<dbReference type="Gene3D" id="1.25.40.10">
    <property type="entry name" value="Tetratricopeptide repeat domain"/>
    <property type="match status" value="1"/>
</dbReference>
<evidence type="ECO:0000313" key="2">
    <source>
        <dbReference type="Proteomes" id="UP000216446"/>
    </source>
</evidence>
<sequence length="149" mass="16243">MRIAALLVLLLAVSGCGPSPYDDPEASREQAYRVMEWRAKLGDEKQAFKLVFHRQWFEGDKAGAVRELRRMGREGNVYASEALGWIYQSEDAGAEQDFKEAARWLRLAVEQGSEGAGADLAHYEAWLASGGAAEADSGRVSGGPAPEAR</sequence>
<dbReference type="RefSeq" id="WP_094545263.1">
    <property type="nucleotide sequence ID" value="NZ_MQWB01000001.1"/>
</dbReference>
<dbReference type="EMBL" id="MQWB01000001">
    <property type="protein sequence ID" value="OZC01643.1"/>
    <property type="molecule type" value="Genomic_DNA"/>
</dbReference>
<dbReference type="InParanoid" id="A0A259TV72"/>
<dbReference type="SMART" id="SM00671">
    <property type="entry name" value="SEL1"/>
    <property type="match status" value="1"/>
</dbReference>
<accession>A0A259TV72</accession>
<protein>
    <recommendedName>
        <fullName evidence="3">Sel1 repeat family protein</fullName>
    </recommendedName>
</protein>
<proteinExistence type="predicted"/>
<keyword evidence="2" id="KW-1185">Reference proteome</keyword>
<dbReference type="SUPFAM" id="SSF81901">
    <property type="entry name" value="HCP-like"/>
    <property type="match status" value="1"/>
</dbReference>